<dbReference type="Proteomes" id="UP000317243">
    <property type="component" value="Unassembled WGS sequence"/>
</dbReference>
<comment type="caution">
    <text evidence="2">The sequence shown here is derived from an EMBL/GenBank/DDBJ whole genome shotgun (WGS) entry which is preliminary data.</text>
</comment>
<evidence type="ECO:0000256" key="1">
    <source>
        <dbReference type="SAM" id="Phobius"/>
    </source>
</evidence>
<proteinExistence type="predicted"/>
<organism evidence="2 3">
    <name type="scientific">Thalassoglobus neptunius</name>
    <dbReference type="NCBI Taxonomy" id="1938619"/>
    <lineage>
        <taxon>Bacteria</taxon>
        <taxon>Pseudomonadati</taxon>
        <taxon>Planctomycetota</taxon>
        <taxon>Planctomycetia</taxon>
        <taxon>Planctomycetales</taxon>
        <taxon>Planctomycetaceae</taxon>
        <taxon>Thalassoglobus</taxon>
    </lineage>
</organism>
<feature type="transmembrane region" description="Helical" evidence="1">
    <location>
        <begin position="68"/>
        <end position="84"/>
    </location>
</feature>
<evidence type="ECO:0000313" key="3">
    <source>
        <dbReference type="Proteomes" id="UP000317243"/>
    </source>
</evidence>
<accession>A0A5C5X292</accession>
<protein>
    <submittedName>
        <fullName evidence="2">Uncharacterized protein</fullName>
    </submittedName>
</protein>
<dbReference type="RefSeq" id="WP_146506934.1">
    <property type="nucleotide sequence ID" value="NZ_SIHI01000001.1"/>
</dbReference>
<name>A0A5C5X292_9PLAN</name>
<keyword evidence="1" id="KW-0812">Transmembrane</keyword>
<sequence length="112" mass="12127">MTESNRPQVNRVLVAVIAVGCLLTGIAIAVVDSPNNFWCGSFVRVGLLMSAFWIGLPSKGRAAAWADLNPWWIVGIAALLLVIVRRPRILLPFLVVAVVLGVLVPKLTRSLK</sequence>
<feature type="transmembrane region" description="Helical" evidence="1">
    <location>
        <begin position="12"/>
        <end position="31"/>
    </location>
</feature>
<feature type="transmembrane region" description="Helical" evidence="1">
    <location>
        <begin position="90"/>
        <end position="108"/>
    </location>
</feature>
<keyword evidence="3" id="KW-1185">Reference proteome</keyword>
<dbReference type="EMBL" id="SIHI01000001">
    <property type="protein sequence ID" value="TWT57046.1"/>
    <property type="molecule type" value="Genomic_DNA"/>
</dbReference>
<evidence type="ECO:0000313" key="2">
    <source>
        <dbReference type="EMBL" id="TWT57046.1"/>
    </source>
</evidence>
<reference evidence="2 3" key="1">
    <citation type="submission" date="2019-02" db="EMBL/GenBank/DDBJ databases">
        <title>Deep-cultivation of Planctomycetes and their phenomic and genomic characterization uncovers novel biology.</title>
        <authorList>
            <person name="Wiegand S."/>
            <person name="Jogler M."/>
            <person name="Boedeker C."/>
            <person name="Pinto D."/>
            <person name="Vollmers J."/>
            <person name="Rivas-Marin E."/>
            <person name="Kohn T."/>
            <person name="Peeters S.H."/>
            <person name="Heuer A."/>
            <person name="Rast P."/>
            <person name="Oberbeckmann S."/>
            <person name="Bunk B."/>
            <person name="Jeske O."/>
            <person name="Meyerdierks A."/>
            <person name="Storesund J.E."/>
            <person name="Kallscheuer N."/>
            <person name="Luecker S."/>
            <person name="Lage O.M."/>
            <person name="Pohl T."/>
            <person name="Merkel B.J."/>
            <person name="Hornburger P."/>
            <person name="Mueller R.-W."/>
            <person name="Bruemmer F."/>
            <person name="Labrenz M."/>
            <person name="Spormann A.M."/>
            <person name="Op Den Camp H."/>
            <person name="Overmann J."/>
            <person name="Amann R."/>
            <person name="Jetten M.S.M."/>
            <person name="Mascher T."/>
            <person name="Medema M.H."/>
            <person name="Devos D.P."/>
            <person name="Kaster A.-K."/>
            <person name="Ovreas L."/>
            <person name="Rohde M."/>
            <person name="Galperin M.Y."/>
            <person name="Jogler C."/>
        </authorList>
    </citation>
    <scope>NUCLEOTIDE SEQUENCE [LARGE SCALE GENOMIC DNA]</scope>
    <source>
        <strain evidence="2 3">KOR42</strain>
    </source>
</reference>
<dbReference type="AlphaFoldDB" id="A0A5C5X292"/>
<keyword evidence="1" id="KW-1133">Transmembrane helix</keyword>
<keyword evidence="1" id="KW-0472">Membrane</keyword>
<dbReference type="OrthoDB" id="276982at2"/>
<gene>
    <name evidence="2" type="ORF">KOR42_04040</name>
</gene>